<gene>
    <name evidence="1" type="ORF">CKQ54_22650</name>
</gene>
<organism evidence="1 2">
    <name type="scientific">Rahnella variigena</name>
    <dbReference type="NCBI Taxonomy" id="574964"/>
    <lineage>
        <taxon>Bacteria</taxon>
        <taxon>Pseudomonadati</taxon>
        <taxon>Pseudomonadota</taxon>
        <taxon>Gammaproteobacteria</taxon>
        <taxon>Enterobacterales</taxon>
        <taxon>Yersiniaceae</taxon>
        <taxon>Rahnella</taxon>
    </lineage>
</organism>
<dbReference type="EMBL" id="NSDJ01000002">
    <property type="protein sequence ID" value="RKF66208.1"/>
    <property type="molecule type" value="Genomic_DNA"/>
</dbReference>
<dbReference type="Pfam" id="PF15941">
    <property type="entry name" value="FidL_like"/>
    <property type="match status" value="1"/>
</dbReference>
<evidence type="ECO:0000313" key="1">
    <source>
        <dbReference type="EMBL" id="RKF66208.1"/>
    </source>
</evidence>
<name>A0ABX9PQ18_9GAMM</name>
<dbReference type="Proteomes" id="UP000284853">
    <property type="component" value="Unassembled WGS sequence"/>
</dbReference>
<dbReference type="InterPro" id="IPR031854">
    <property type="entry name" value="FidL-like"/>
</dbReference>
<evidence type="ECO:0000313" key="2">
    <source>
        <dbReference type="Proteomes" id="UP000284853"/>
    </source>
</evidence>
<dbReference type="RefSeq" id="WP_120162255.1">
    <property type="nucleotide sequence ID" value="NZ_NSDJ01000002.1"/>
</dbReference>
<keyword evidence="2" id="KW-1185">Reference proteome</keyword>
<comment type="caution">
    <text evidence="1">The sequence shown here is derived from an EMBL/GenBank/DDBJ whole genome shotgun (WGS) entry which is preliminary data.</text>
</comment>
<proteinExistence type="predicted"/>
<dbReference type="GeneID" id="302711607"/>
<accession>A0ABX9PQ18</accession>
<reference evidence="1 2" key="1">
    <citation type="submission" date="2017-08" db="EMBL/GenBank/DDBJ databases">
        <title>Comparative genomics of bacteria isolated from necrotic lesions of AOD affected trees.</title>
        <authorList>
            <person name="Doonan J."/>
            <person name="Denman S."/>
            <person name="Mcdonald J.E."/>
        </authorList>
    </citation>
    <scope>NUCLEOTIDE SEQUENCE [LARGE SCALE GENOMIC DNA]</scope>
    <source>
        <strain evidence="1 2">CIP 105588</strain>
    </source>
</reference>
<evidence type="ECO:0008006" key="3">
    <source>
        <dbReference type="Google" id="ProtNLM"/>
    </source>
</evidence>
<sequence length="165" mass="18905">MKRNIFLTFAFVLISLLLLLFIGINYSAQKSEVFPFRCSTFSRYDLSRKEGKRIEFAVTQDLRFQNDKTGYLLLNGQTTLGDDSMIVNRRIVLSGGNKIDSDTYRYNISNTITSPTDTTPDSMFNMLLAELTLDHSYLQLSVDKVDNKSYLIGGPLSYLFTCQRY</sequence>
<protein>
    <recommendedName>
        <fullName evidence="3">FidL-like membrane protein</fullName>
    </recommendedName>
</protein>